<evidence type="ECO:0000313" key="2">
    <source>
        <dbReference type="EMBL" id="KKS48495.1"/>
    </source>
</evidence>
<dbReference type="Gene3D" id="2.40.320.10">
    <property type="entry name" value="Hypothetical Protein Pfu-838710-001"/>
    <property type="match status" value="1"/>
</dbReference>
<evidence type="ECO:0000259" key="1">
    <source>
        <dbReference type="PROSITE" id="PS51707"/>
    </source>
</evidence>
<evidence type="ECO:0000313" key="3">
    <source>
        <dbReference type="Proteomes" id="UP000034036"/>
    </source>
</evidence>
<name>A0A0G0ZIE2_9BACT</name>
<dbReference type="Proteomes" id="UP000034036">
    <property type="component" value="Unassembled WGS sequence"/>
</dbReference>
<sequence>MEKREEIEAVYLDINKEEIEKELRAIGAEKTGDIFYRHSSYDYPDLRLDKDNSWIRLRDEGDKIILAFKKRLGVTSQDGSTNDEGMEEIELEVSSYEETAHFLKKIGMVEKHEAEKKRSRWQKGEITFDIDTWPSIPTLLEIEGPSWDEIDNAARLLNLNPEAKKVCSVNQIYKIYGLDVDDYLKISFGGLIKKNSKKLNEQ</sequence>
<dbReference type="STRING" id="1618659.UV11_C0008G0034"/>
<proteinExistence type="predicted"/>
<dbReference type="InterPro" id="IPR023577">
    <property type="entry name" value="CYTH_domain"/>
</dbReference>
<organism evidence="2 3">
    <name type="scientific">Candidatus Giovannonibacteria bacterium GW2011_GWF2_42_19</name>
    <dbReference type="NCBI Taxonomy" id="1618659"/>
    <lineage>
        <taxon>Bacteria</taxon>
        <taxon>Candidatus Giovannoniibacteriota</taxon>
    </lineage>
</organism>
<dbReference type="InterPro" id="IPR033469">
    <property type="entry name" value="CYTH-like_dom_sf"/>
</dbReference>
<feature type="domain" description="CYTH" evidence="1">
    <location>
        <begin position="4"/>
        <end position="194"/>
    </location>
</feature>
<dbReference type="PROSITE" id="PS51707">
    <property type="entry name" value="CYTH"/>
    <property type="match status" value="1"/>
</dbReference>
<reference evidence="2 3" key="1">
    <citation type="journal article" date="2015" name="Nature">
        <title>rRNA introns, odd ribosomes, and small enigmatic genomes across a large radiation of phyla.</title>
        <authorList>
            <person name="Brown C.T."/>
            <person name="Hug L.A."/>
            <person name="Thomas B.C."/>
            <person name="Sharon I."/>
            <person name="Castelle C.J."/>
            <person name="Singh A."/>
            <person name="Wilkins M.J."/>
            <person name="Williams K.H."/>
            <person name="Banfield J.F."/>
        </authorList>
    </citation>
    <scope>NUCLEOTIDE SEQUENCE [LARGE SCALE GENOMIC DNA]</scope>
</reference>
<dbReference type="SUPFAM" id="SSF55154">
    <property type="entry name" value="CYTH-like phosphatases"/>
    <property type="match status" value="1"/>
</dbReference>
<comment type="caution">
    <text evidence="2">The sequence shown here is derived from an EMBL/GenBank/DDBJ whole genome shotgun (WGS) entry which is preliminary data.</text>
</comment>
<dbReference type="Pfam" id="PF01928">
    <property type="entry name" value="CYTH"/>
    <property type="match status" value="1"/>
</dbReference>
<dbReference type="AlphaFoldDB" id="A0A0G0ZIE2"/>
<accession>A0A0G0ZIE2</accession>
<gene>
    <name evidence="2" type="ORF">UV11_C0008G0034</name>
</gene>
<protein>
    <recommendedName>
        <fullName evidence="1">CYTH domain-containing protein</fullName>
    </recommendedName>
</protein>
<dbReference type="EMBL" id="LCDF01000008">
    <property type="protein sequence ID" value="KKS48495.1"/>
    <property type="molecule type" value="Genomic_DNA"/>
</dbReference>